<accession>A0ACC7S401</accession>
<name>A0ACC7S401_DOLFA</name>
<dbReference type="Proteomes" id="UP001517388">
    <property type="component" value="Unassembled WGS sequence"/>
</dbReference>
<sequence>MKTILSSEKAFIIRTERGLTIAGTRITLYDVIDLIKAQYPPKLIRDKFNLTDEQISAALSYIDTNHTQVEAEYQEVLQTREEIYQYWEERNREHFAKMAAKPQKPEKQALWAKLEEQKAQRTSIKP</sequence>
<organism evidence="1 2">
    <name type="scientific">Dolichospermum flos-aquae UHCC 0037</name>
    <dbReference type="NCBI Taxonomy" id="2590026"/>
    <lineage>
        <taxon>Bacteria</taxon>
        <taxon>Bacillati</taxon>
        <taxon>Cyanobacteriota</taxon>
        <taxon>Cyanophyceae</taxon>
        <taxon>Nostocales</taxon>
        <taxon>Aphanizomenonaceae</taxon>
        <taxon>Dolichospermum</taxon>
    </lineage>
</organism>
<evidence type="ECO:0000313" key="1">
    <source>
        <dbReference type="EMBL" id="MTJ43036.1"/>
    </source>
</evidence>
<gene>
    <name evidence="1" type="ORF">FJR39_07270</name>
</gene>
<proteinExistence type="predicted"/>
<evidence type="ECO:0000313" key="2">
    <source>
        <dbReference type="Proteomes" id="UP001517388"/>
    </source>
</evidence>
<comment type="caution">
    <text evidence="1">The sequence shown here is derived from an EMBL/GenBank/DDBJ whole genome shotgun (WGS) entry which is preliminary data.</text>
</comment>
<reference evidence="2" key="1">
    <citation type="journal article" date="2020" name="Toxins">
        <title>Phylogenomic Analysis of Secondary Metabolism in the Toxic Cyanobacterial Genera Anabaena, Dolichospermum and Aphanizomenon.</title>
        <authorList>
            <person name="Oesterholm J."/>
            <person name="Popin R.V."/>
            <person name="Fewer D.P."/>
            <person name="Sivonen K."/>
        </authorList>
    </citation>
    <scope>NUCLEOTIDE SEQUENCE [LARGE SCALE GENOMIC DNA]</scope>
    <source>
        <strain evidence="2">UHCC 0037</strain>
    </source>
</reference>
<dbReference type="EMBL" id="VILF01000001">
    <property type="protein sequence ID" value="MTJ43036.1"/>
    <property type="molecule type" value="Genomic_DNA"/>
</dbReference>
<protein>
    <submittedName>
        <fullName evidence="1">DUF433 domain-containing protein</fullName>
    </submittedName>
</protein>
<keyword evidence="2" id="KW-1185">Reference proteome</keyword>